<dbReference type="Proteomes" id="UP001459277">
    <property type="component" value="Unassembled WGS sequence"/>
</dbReference>
<gene>
    <name evidence="1" type="ORF">SO802_030533</name>
</gene>
<organism evidence="1 2">
    <name type="scientific">Lithocarpus litseifolius</name>
    <dbReference type="NCBI Taxonomy" id="425828"/>
    <lineage>
        <taxon>Eukaryota</taxon>
        <taxon>Viridiplantae</taxon>
        <taxon>Streptophyta</taxon>
        <taxon>Embryophyta</taxon>
        <taxon>Tracheophyta</taxon>
        <taxon>Spermatophyta</taxon>
        <taxon>Magnoliopsida</taxon>
        <taxon>eudicotyledons</taxon>
        <taxon>Gunneridae</taxon>
        <taxon>Pentapetalae</taxon>
        <taxon>rosids</taxon>
        <taxon>fabids</taxon>
        <taxon>Fagales</taxon>
        <taxon>Fagaceae</taxon>
        <taxon>Lithocarpus</taxon>
    </lineage>
</organism>
<reference evidence="1 2" key="1">
    <citation type="submission" date="2024-01" db="EMBL/GenBank/DDBJ databases">
        <title>A telomere-to-telomere, gap-free genome of sweet tea (Lithocarpus litseifolius).</title>
        <authorList>
            <person name="Zhou J."/>
        </authorList>
    </citation>
    <scope>NUCLEOTIDE SEQUENCE [LARGE SCALE GENOMIC DNA]</scope>
    <source>
        <strain evidence="1">Zhou-2022a</strain>
        <tissue evidence="1">Leaf</tissue>
    </source>
</reference>
<dbReference type="AlphaFoldDB" id="A0AAW2BK99"/>
<dbReference type="InterPro" id="IPR043128">
    <property type="entry name" value="Rev_trsase/Diguanyl_cyclase"/>
</dbReference>
<accession>A0AAW2BK99</accession>
<sequence length="124" mass="14086">MVIGQSSIDFLGVNISDGRYTFQPYISISLGEFPDKLTGIKQIQQYLGIVNYISDFIPKISKYKNFLAQLLKKSPPEWNSVHTEAVQQLKKLAEKLPPLQIPRPGKRILQTDASDEYWAAALFE</sequence>
<dbReference type="PANTHER" id="PTHR33064:SF37">
    <property type="entry name" value="RIBONUCLEASE H"/>
    <property type="match status" value="1"/>
</dbReference>
<dbReference type="InterPro" id="IPR043502">
    <property type="entry name" value="DNA/RNA_pol_sf"/>
</dbReference>
<protein>
    <recommendedName>
        <fullName evidence="3">Reverse transcriptase/retrotransposon-derived protein RNase H-like domain-containing protein</fullName>
    </recommendedName>
</protein>
<proteinExistence type="predicted"/>
<dbReference type="PANTHER" id="PTHR33064">
    <property type="entry name" value="POL PROTEIN"/>
    <property type="match status" value="1"/>
</dbReference>
<evidence type="ECO:0000313" key="1">
    <source>
        <dbReference type="EMBL" id="KAK9985582.1"/>
    </source>
</evidence>
<comment type="caution">
    <text evidence="1">The sequence shown here is derived from an EMBL/GenBank/DDBJ whole genome shotgun (WGS) entry which is preliminary data.</text>
</comment>
<keyword evidence="2" id="KW-1185">Reference proteome</keyword>
<dbReference type="Gene3D" id="3.30.70.270">
    <property type="match status" value="1"/>
</dbReference>
<name>A0AAW2BK99_9ROSI</name>
<dbReference type="SUPFAM" id="SSF56672">
    <property type="entry name" value="DNA/RNA polymerases"/>
    <property type="match status" value="1"/>
</dbReference>
<dbReference type="InterPro" id="IPR051320">
    <property type="entry name" value="Viral_Replic_Matur_Polypro"/>
</dbReference>
<evidence type="ECO:0008006" key="3">
    <source>
        <dbReference type="Google" id="ProtNLM"/>
    </source>
</evidence>
<dbReference type="EMBL" id="JAZDWU010000011">
    <property type="protein sequence ID" value="KAK9985582.1"/>
    <property type="molecule type" value="Genomic_DNA"/>
</dbReference>
<evidence type="ECO:0000313" key="2">
    <source>
        <dbReference type="Proteomes" id="UP001459277"/>
    </source>
</evidence>